<dbReference type="EMBL" id="CP162602">
    <property type="protein sequence ID" value="XDK27030.1"/>
    <property type="molecule type" value="Genomic_DNA"/>
</dbReference>
<keyword evidence="3" id="KW-0804">Transcription</keyword>
<evidence type="ECO:0000259" key="4">
    <source>
        <dbReference type="PROSITE" id="PS01124"/>
    </source>
</evidence>
<keyword evidence="1" id="KW-0805">Transcription regulation</keyword>
<dbReference type="InterPro" id="IPR050204">
    <property type="entry name" value="AraC_XylS_family_regulators"/>
</dbReference>
<evidence type="ECO:0000256" key="2">
    <source>
        <dbReference type="ARBA" id="ARBA00023125"/>
    </source>
</evidence>
<dbReference type="KEGG" id="vih:AB0763_14790"/>
<name>A0AB39HLC1_9VIBR</name>
<dbReference type="Gene3D" id="1.10.10.60">
    <property type="entry name" value="Homeodomain-like"/>
    <property type="match status" value="2"/>
</dbReference>
<dbReference type="PANTHER" id="PTHR46796">
    <property type="entry name" value="HTH-TYPE TRANSCRIPTIONAL ACTIVATOR RHAS-RELATED"/>
    <property type="match status" value="1"/>
</dbReference>
<keyword evidence="5" id="KW-0614">Plasmid</keyword>
<dbReference type="Pfam" id="PF12833">
    <property type="entry name" value="HTH_18"/>
    <property type="match status" value="1"/>
</dbReference>
<proteinExistence type="predicted"/>
<keyword evidence="2" id="KW-0238">DNA-binding</keyword>
<dbReference type="Gene3D" id="2.60.120.10">
    <property type="entry name" value="Jelly Rolls"/>
    <property type="match status" value="1"/>
</dbReference>
<dbReference type="RefSeq" id="WP_306099209.1">
    <property type="nucleotide sequence ID" value="NZ_CP162602.1"/>
</dbReference>
<dbReference type="InterPro" id="IPR018060">
    <property type="entry name" value="HTH_AraC"/>
</dbReference>
<geneLocation type="plasmid" evidence="5">
    <name>p-HB236076</name>
</geneLocation>
<gene>
    <name evidence="5" type="ORF">AB0763_14790</name>
</gene>
<dbReference type="SUPFAM" id="SSF46689">
    <property type="entry name" value="Homeodomain-like"/>
    <property type="match status" value="2"/>
</dbReference>
<accession>A0AB39HLC1</accession>
<reference evidence="5" key="1">
    <citation type="submission" date="2024-07" db="EMBL/GenBank/DDBJ databases">
        <title>Genome Analysis of a Potential Novel Vibrio Species Secreting pH- and Thermo-stable Alginate Lyase and its Application in Producing Alginate Oligosaccharides.</title>
        <authorList>
            <person name="Huang H."/>
            <person name="Bao K."/>
        </authorList>
    </citation>
    <scope>NUCLEOTIDE SEQUENCE</scope>
    <source>
        <strain evidence="5">HB236076</strain>
        <plasmid evidence="5">p-HB236076</plasmid>
    </source>
</reference>
<dbReference type="PROSITE" id="PS01124">
    <property type="entry name" value="HTH_ARAC_FAMILY_2"/>
    <property type="match status" value="1"/>
</dbReference>
<sequence>MSSRVVELSQYNLKPAEILTLPSTMASHQHEHPQVVIGLQGQAEFDILGCGSVLNPGQGCIVSSRHDHAFGGFQSSPDILVLNLPSPSHSDPIFLDKINEIATSHVYFQLDQRLKKIIEMLVFEMNQYPDDVLLSRACHDTLVALMHTHITGLSTGDRRSRLNIDLLDQYIDTHIARRISVAQLAGCVFLGESQFYRLFKEKMSLTPHQYVLIKRVEHACELIKQGHLSLGQVAGMTGFSSQSTFTHTFTRLQGLSPSAFKKRYG</sequence>
<feature type="domain" description="HTH araC/xylS-type" evidence="4">
    <location>
        <begin position="165"/>
        <end position="263"/>
    </location>
</feature>
<evidence type="ECO:0000313" key="5">
    <source>
        <dbReference type="EMBL" id="XDK27030.1"/>
    </source>
</evidence>
<protein>
    <submittedName>
        <fullName evidence="5">Helix-turn-helix domain-containing protein</fullName>
    </submittedName>
</protein>
<organism evidence="5">
    <name type="scientific">Vibrio sp. HB236076</name>
    <dbReference type="NCBI Taxonomy" id="3232307"/>
    <lineage>
        <taxon>Bacteria</taxon>
        <taxon>Pseudomonadati</taxon>
        <taxon>Pseudomonadota</taxon>
        <taxon>Gammaproteobacteria</taxon>
        <taxon>Vibrionales</taxon>
        <taxon>Vibrionaceae</taxon>
        <taxon>Vibrio</taxon>
    </lineage>
</organism>
<dbReference type="AlphaFoldDB" id="A0AB39HLC1"/>
<dbReference type="InterPro" id="IPR014710">
    <property type="entry name" value="RmlC-like_jellyroll"/>
</dbReference>
<dbReference type="InterPro" id="IPR009057">
    <property type="entry name" value="Homeodomain-like_sf"/>
</dbReference>
<dbReference type="PANTHER" id="PTHR46796:SF10">
    <property type="entry name" value="TRANSCRIPTIONAL ACTIVATOR FEAR"/>
    <property type="match status" value="1"/>
</dbReference>
<dbReference type="SMART" id="SM00342">
    <property type="entry name" value="HTH_ARAC"/>
    <property type="match status" value="1"/>
</dbReference>
<evidence type="ECO:0000256" key="1">
    <source>
        <dbReference type="ARBA" id="ARBA00023015"/>
    </source>
</evidence>
<evidence type="ECO:0000256" key="3">
    <source>
        <dbReference type="ARBA" id="ARBA00023163"/>
    </source>
</evidence>
<dbReference type="GO" id="GO:0043565">
    <property type="term" value="F:sequence-specific DNA binding"/>
    <property type="evidence" value="ECO:0007669"/>
    <property type="project" value="InterPro"/>
</dbReference>
<dbReference type="GO" id="GO:0003700">
    <property type="term" value="F:DNA-binding transcription factor activity"/>
    <property type="evidence" value="ECO:0007669"/>
    <property type="project" value="InterPro"/>
</dbReference>